<evidence type="ECO:0000256" key="5">
    <source>
        <dbReference type="ARBA" id="ARBA00023717"/>
    </source>
</evidence>
<comment type="function">
    <text evidence="1">Could possibly oxidize fatty acids using specific components.</text>
</comment>
<dbReference type="PANTHER" id="PTHR43802:SF1">
    <property type="entry name" value="IP11341P-RELATED"/>
    <property type="match status" value="1"/>
</dbReference>
<keyword evidence="3" id="KW-0276">Fatty acid metabolism</keyword>
<comment type="catalytic activity">
    <reaction evidence="4">
        <text>a (3S)-3-hydroxyacyl-CoA = a (2E)-enoyl-CoA + H2O</text>
        <dbReference type="Rhea" id="RHEA:16105"/>
        <dbReference type="ChEBI" id="CHEBI:15377"/>
        <dbReference type="ChEBI" id="CHEBI:57318"/>
        <dbReference type="ChEBI" id="CHEBI:58856"/>
        <dbReference type="EC" id="4.2.1.17"/>
    </reaction>
</comment>
<dbReference type="AlphaFoldDB" id="A0A098BH38"/>
<dbReference type="RefSeq" id="WP_017680066.1">
    <property type="nucleotide sequence ID" value="NZ_CP024890.1"/>
</dbReference>
<gene>
    <name evidence="7" type="primary">echA</name>
    <name evidence="7" type="ORF">RHRU231_370031</name>
</gene>
<dbReference type="Gene3D" id="1.10.12.10">
    <property type="entry name" value="Lyase 2-enoyl-coa Hydratase, Chain A, domain 2"/>
    <property type="match status" value="1"/>
</dbReference>
<keyword evidence="3" id="KW-0443">Lipid metabolism</keyword>
<dbReference type="EMBL" id="CCSD01000047">
    <property type="protein sequence ID" value="CDZ88014.1"/>
    <property type="molecule type" value="Genomic_DNA"/>
</dbReference>
<dbReference type="CDD" id="cd06558">
    <property type="entry name" value="crotonase-like"/>
    <property type="match status" value="1"/>
</dbReference>
<dbReference type="InterPro" id="IPR001753">
    <property type="entry name" value="Enoyl-CoA_hydra/iso"/>
</dbReference>
<name>A0A098BH38_9NOCA</name>
<dbReference type="Gene3D" id="3.90.226.10">
    <property type="entry name" value="2-enoyl-CoA Hydratase, Chain A, domain 1"/>
    <property type="match status" value="1"/>
</dbReference>
<dbReference type="InterPro" id="IPR018376">
    <property type="entry name" value="Enoyl-CoA_hyd/isom_CS"/>
</dbReference>
<protein>
    <submittedName>
        <fullName evidence="7">Enoyl-CoA hydratase</fullName>
    </submittedName>
</protein>
<dbReference type="GO" id="GO:0004300">
    <property type="term" value="F:enoyl-CoA hydratase activity"/>
    <property type="evidence" value="ECO:0007669"/>
    <property type="project" value="UniProtKB-EC"/>
</dbReference>
<dbReference type="InterPro" id="IPR014748">
    <property type="entry name" value="Enoyl-CoA_hydra_C"/>
</dbReference>
<evidence type="ECO:0000256" key="6">
    <source>
        <dbReference type="RuleBase" id="RU003707"/>
    </source>
</evidence>
<dbReference type="OrthoDB" id="4284283at2"/>
<evidence type="ECO:0000256" key="4">
    <source>
        <dbReference type="ARBA" id="ARBA00023709"/>
    </source>
</evidence>
<evidence type="ECO:0000256" key="3">
    <source>
        <dbReference type="ARBA" id="ARBA00022832"/>
    </source>
</evidence>
<sequence length="254" mass="27124">MDTPVHVEQSDGVQIITINRPEVRNAINTETAVAIAAALEELDARDDLVAGVVTGAGKTFCTGMDLKAFLAGERPSVEGRGFAGITEKSSDKPIIAAVEGHAVAGGFEIVLACDLVVASETAVFGLPEVKRGLLAGGGGLLRLPRKVPHQLAVEWSLTGEYFTAHTAYEAKLLNRLVPEGQALAEAVALAKAIAKNGPLAVRATKQIIAQARDWSNDEEFERMREIYEPVRSSADAKEGALAFKEKREPVWQGR</sequence>
<organism evidence="7 8">
    <name type="scientific">Rhodococcus ruber</name>
    <dbReference type="NCBI Taxonomy" id="1830"/>
    <lineage>
        <taxon>Bacteria</taxon>
        <taxon>Bacillati</taxon>
        <taxon>Actinomycetota</taxon>
        <taxon>Actinomycetes</taxon>
        <taxon>Mycobacteriales</taxon>
        <taxon>Nocardiaceae</taxon>
        <taxon>Rhodococcus</taxon>
    </lineage>
</organism>
<comment type="catalytic activity">
    <reaction evidence="5">
        <text>a 4-saturated-(3S)-3-hydroxyacyl-CoA = a (3E)-enoyl-CoA + H2O</text>
        <dbReference type="Rhea" id="RHEA:20724"/>
        <dbReference type="ChEBI" id="CHEBI:15377"/>
        <dbReference type="ChEBI" id="CHEBI:58521"/>
        <dbReference type="ChEBI" id="CHEBI:137480"/>
        <dbReference type="EC" id="4.2.1.17"/>
    </reaction>
</comment>
<dbReference type="GO" id="GO:0006631">
    <property type="term" value="P:fatty acid metabolic process"/>
    <property type="evidence" value="ECO:0007669"/>
    <property type="project" value="UniProtKB-KW"/>
</dbReference>
<evidence type="ECO:0000256" key="2">
    <source>
        <dbReference type="ARBA" id="ARBA00005254"/>
    </source>
</evidence>
<dbReference type="Pfam" id="PF00378">
    <property type="entry name" value="ECH_1"/>
    <property type="match status" value="1"/>
</dbReference>
<proteinExistence type="inferred from homology"/>
<accession>A0A098BH38</accession>
<evidence type="ECO:0000313" key="7">
    <source>
        <dbReference type="EMBL" id="CDZ88014.1"/>
    </source>
</evidence>
<comment type="similarity">
    <text evidence="2 6">Belongs to the enoyl-CoA hydratase/isomerase family.</text>
</comment>
<reference evidence="7 8" key="1">
    <citation type="journal article" date="2014" name="Genome Announc.">
        <title>Draft Genome Sequence of Propane- and Butane-Oxidizing Actinobacterium Rhodococcus ruber IEGM 231.</title>
        <authorList>
            <person name="Ivshina I.B."/>
            <person name="Kuyukina M.S."/>
            <person name="Krivoruchko A.V."/>
            <person name="Barbe V."/>
            <person name="Fischer C."/>
        </authorList>
    </citation>
    <scope>NUCLEOTIDE SEQUENCE [LARGE SCALE GENOMIC DNA]</scope>
</reference>
<dbReference type="eggNOG" id="COG1024">
    <property type="taxonomic scope" value="Bacteria"/>
</dbReference>
<dbReference type="NCBIfam" id="NF006100">
    <property type="entry name" value="PRK08252.1"/>
    <property type="match status" value="1"/>
</dbReference>
<dbReference type="GeneID" id="66833144"/>
<dbReference type="Proteomes" id="UP000042997">
    <property type="component" value="Unassembled WGS sequence"/>
</dbReference>
<evidence type="ECO:0000256" key="1">
    <source>
        <dbReference type="ARBA" id="ARBA00002994"/>
    </source>
</evidence>
<dbReference type="PANTHER" id="PTHR43802">
    <property type="entry name" value="ENOYL-COA HYDRATASE"/>
    <property type="match status" value="1"/>
</dbReference>
<dbReference type="SUPFAM" id="SSF52096">
    <property type="entry name" value="ClpP/crotonase"/>
    <property type="match status" value="1"/>
</dbReference>
<dbReference type="InterPro" id="IPR029045">
    <property type="entry name" value="ClpP/crotonase-like_dom_sf"/>
</dbReference>
<dbReference type="PROSITE" id="PS00166">
    <property type="entry name" value="ENOYL_COA_HYDRATASE"/>
    <property type="match status" value="1"/>
</dbReference>
<evidence type="ECO:0000313" key="8">
    <source>
        <dbReference type="Proteomes" id="UP000042997"/>
    </source>
</evidence>